<protein>
    <submittedName>
        <fullName evidence="8">Multisubunit sodium/proton antiporter, MrpE subunit</fullName>
    </submittedName>
</protein>
<evidence type="ECO:0000256" key="5">
    <source>
        <dbReference type="ARBA" id="ARBA00022989"/>
    </source>
</evidence>
<dbReference type="GO" id="GO:0008324">
    <property type="term" value="F:monoatomic cation transmembrane transporter activity"/>
    <property type="evidence" value="ECO:0007669"/>
    <property type="project" value="InterPro"/>
</dbReference>
<evidence type="ECO:0000256" key="2">
    <source>
        <dbReference type="ARBA" id="ARBA00006228"/>
    </source>
</evidence>
<keyword evidence="3" id="KW-1003">Cell membrane</keyword>
<dbReference type="AlphaFoldDB" id="A0A1H1EER7"/>
<evidence type="ECO:0000313" key="9">
    <source>
        <dbReference type="Proteomes" id="UP000181917"/>
    </source>
</evidence>
<evidence type="ECO:0000256" key="4">
    <source>
        <dbReference type="ARBA" id="ARBA00022692"/>
    </source>
</evidence>
<dbReference type="EMBL" id="FNKH01000002">
    <property type="protein sequence ID" value="SDQ87183.1"/>
    <property type="molecule type" value="Genomic_DNA"/>
</dbReference>
<dbReference type="RefSeq" id="WP_074701050.1">
    <property type="nucleotide sequence ID" value="NZ_CP018863.1"/>
</dbReference>
<dbReference type="OrthoDB" id="3556991at2"/>
<evidence type="ECO:0000256" key="6">
    <source>
        <dbReference type="ARBA" id="ARBA00023136"/>
    </source>
</evidence>
<proteinExistence type="inferred from homology"/>
<sequence>MTRSRIPLLVEIPLLVWLVILWGALWQDFSAGNLIFGLLIALAVVNIFYLPPVELAGRLNLWAAAVFVAAFVLNVAKASFEVFWIALTRGPRTKNGVVAVQLRSHSDLLVTATGHTISLIPGSLVVDVDRSTSTLYLHVLDIPDPDKADRFRDQVRRIEAGLIRAIGSKEEVAMVKAEAANRRNGGTS</sequence>
<dbReference type="KEGG" id="acry:AC20117_02975"/>
<dbReference type="Pfam" id="PF01899">
    <property type="entry name" value="MNHE"/>
    <property type="match status" value="1"/>
</dbReference>
<keyword evidence="5 7" id="KW-1133">Transmembrane helix</keyword>
<name>A0A1H1EER7_9MICC</name>
<dbReference type="PANTHER" id="PTHR34584:SF1">
    <property type="entry name" value="NA(+)_H(+) ANTIPORTER SUBUNIT E1"/>
    <property type="match status" value="1"/>
</dbReference>
<comment type="subcellular location">
    <subcellularLocation>
        <location evidence="1">Cell membrane</location>
        <topology evidence="1">Multi-pass membrane protein</topology>
    </subcellularLocation>
</comment>
<dbReference type="NCBIfam" id="NF006521">
    <property type="entry name" value="PRK08965.1-5"/>
    <property type="match status" value="1"/>
</dbReference>
<evidence type="ECO:0000256" key="7">
    <source>
        <dbReference type="SAM" id="Phobius"/>
    </source>
</evidence>
<evidence type="ECO:0000313" key="8">
    <source>
        <dbReference type="EMBL" id="SDQ87183.1"/>
    </source>
</evidence>
<keyword evidence="9" id="KW-1185">Reference proteome</keyword>
<evidence type="ECO:0000256" key="3">
    <source>
        <dbReference type="ARBA" id="ARBA00022475"/>
    </source>
</evidence>
<accession>A0A1H1EER7</accession>
<feature type="transmembrane region" description="Helical" evidence="7">
    <location>
        <begin position="62"/>
        <end position="87"/>
    </location>
</feature>
<dbReference type="InterPro" id="IPR002758">
    <property type="entry name" value="Cation_antiport_E"/>
</dbReference>
<keyword evidence="4 7" id="KW-0812">Transmembrane</keyword>
<feature type="transmembrane region" description="Helical" evidence="7">
    <location>
        <begin position="6"/>
        <end position="25"/>
    </location>
</feature>
<reference evidence="8 9" key="1">
    <citation type="submission" date="2016-10" db="EMBL/GenBank/DDBJ databases">
        <authorList>
            <person name="de Groot N.N."/>
        </authorList>
    </citation>
    <scope>NUCLEOTIDE SEQUENCE [LARGE SCALE GENOMIC DNA]</scope>
    <source>
        <strain evidence="8 9">DSM 20117</strain>
    </source>
</reference>
<dbReference type="Proteomes" id="UP000181917">
    <property type="component" value="Unassembled WGS sequence"/>
</dbReference>
<dbReference type="GO" id="GO:0005886">
    <property type="term" value="C:plasma membrane"/>
    <property type="evidence" value="ECO:0007669"/>
    <property type="project" value="UniProtKB-SubCell"/>
</dbReference>
<gene>
    <name evidence="8" type="ORF">SAMN04489742_2899</name>
</gene>
<keyword evidence="6 7" id="KW-0472">Membrane</keyword>
<evidence type="ECO:0000256" key="1">
    <source>
        <dbReference type="ARBA" id="ARBA00004651"/>
    </source>
</evidence>
<organism evidence="8 9">
    <name type="scientific">Crystallibacter crystallopoietes</name>
    <dbReference type="NCBI Taxonomy" id="37928"/>
    <lineage>
        <taxon>Bacteria</taxon>
        <taxon>Bacillati</taxon>
        <taxon>Actinomycetota</taxon>
        <taxon>Actinomycetes</taxon>
        <taxon>Micrococcales</taxon>
        <taxon>Micrococcaceae</taxon>
        <taxon>Crystallibacter</taxon>
    </lineage>
</organism>
<dbReference type="PANTHER" id="PTHR34584">
    <property type="entry name" value="NA(+)/H(+) ANTIPORTER SUBUNIT E1"/>
    <property type="match status" value="1"/>
</dbReference>
<dbReference type="STRING" id="37928.SAMN04489742_2899"/>
<comment type="similarity">
    <text evidence="2">Belongs to the CPA3 antiporters (TC 2.A.63) subunit E family.</text>
</comment>
<feature type="transmembrane region" description="Helical" evidence="7">
    <location>
        <begin position="32"/>
        <end position="50"/>
    </location>
</feature>